<keyword evidence="1" id="KW-1133">Transmembrane helix</keyword>
<sequence>MARSPIGKKLLTGITGIGLVAFVVVHLLGNLTLFFSASAYNQIAYIVEQLGPVTYLVELILGAIIFLHIYIGTQIYLDKRKARPVDYAEYESAGEPSRQNLSSRTMIFSGLLLGLFLVAHLATFKFGTYYTLPETAPGTARRDLSRLVFETFHQPTYTTGYVVVMSLLGLHLRHGLWSALQSVGIATNPATYAASAVLGSAIALGFIGLPLSIYFGLIG</sequence>
<dbReference type="Proteomes" id="UP000249354">
    <property type="component" value="Unassembled WGS sequence"/>
</dbReference>
<keyword evidence="1" id="KW-0472">Membrane</keyword>
<dbReference type="InterPro" id="IPR011138">
    <property type="entry name" value="Cytochrome_b-558"/>
</dbReference>
<feature type="transmembrane region" description="Helical" evidence="1">
    <location>
        <begin position="107"/>
        <end position="132"/>
    </location>
</feature>
<feature type="transmembrane region" description="Helical" evidence="1">
    <location>
        <begin position="12"/>
        <end position="35"/>
    </location>
</feature>
<comment type="caution">
    <text evidence="2">The sequence shown here is derived from an EMBL/GenBank/DDBJ whole genome shotgun (WGS) entry which is preliminary data.</text>
</comment>
<reference evidence="3" key="1">
    <citation type="submission" date="2018-04" db="EMBL/GenBank/DDBJ databases">
        <authorList>
            <person name="Cornet L."/>
        </authorList>
    </citation>
    <scope>NUCLEOTIDE SEQUENCE [LARGE SCALE GENOMIC DNA]</scope>
</reference>
<dbReference type="NCBIfam" id="TIGR02046">
    <property type="entry name" value="sdhC_b558_fam"/>
    <property type="match status" value="1"/>
</dbReference>
<name>A0A2W4UT80_9CYAN</name>
<gene>
    <name evidence="2" type="ORF">DCF25_07095</name>
</gene>
<evidence type="ECO:0000313" key="3">
    <source>
        <dbReference type="Proteomes" id="UP000249354"/>
    </source>
</evidence>
<proteinExistence type="predicted"/>
<accession>A0A2W4UT80</accession>
<protein>
    <submittedName>
        <fullName evidence="2">Succinate dehydrogenase</fullName>
    </submittedName>
</protein>
<reference evidence="2 3" key="2">
    <citation type="submission" date="2018-06" db="EMBL/GenBank/DDBJ databases">
        <title>Metagenomic assembly of (sub)arctic Cyanobacteria and their associated microbiome from non-axenic cultures.</title>
        <authorList>
            <person name="Baurain D."/>
        </authorList>
    </citation>
    <scope>NUCLEOTIDE SEQUENCE [LARGE SCALE GENOMIC DNA]</scope>
    <source>
        <strain evidence="2">ULC129bin1</strain>
    </source>
</reference>
<feature type="transmembrane region" description="Helical" evidence="1">
    <location>
        <begin position="55"/>
        <end position="77"/>
    </location>
</feature>
<dbReference type="AlphaFoldDB" id="A0A2W4UT80"/>
<organism evidence="2 3">
    <name type="scientific">Leptolyngbya foveolarum</name>
    <dbReference type="NCBI Taxonomy" id="47253"/>
    <lineage>
        <taxon>Bacteria</taxon>
        <taxon>Bacillati</taxon>
        <taxon>Cyanobacteriota</taxon>
        <taxon>Cyanophyceae</taxon>
        <taxon>Leptolyngbyales</taxon>
        <taxon>Leptolyngbyaceae</taxon>
        <taxon>Leptolyngbya group</taxon>
        <taxon>Leptolyngbya</taxon>
    </lineage>
</organism>
<evidence type="ECO:0000256" key="1">
    <source>
        <dbReference type="SAM" id="Phobius"/>
    </source>
</evidence>
<dbReference type="Gene3D" id="1.20.1300.10">
    <property type="entry name" value="Fumarate reductase/succinate dehydrogenase, transmembrane subunit"/>
    <property type="match status" value="1"/>
</dbReference>
<feature type="transmembrane region" description="Helical" evidence="1">
    <location>
        <begin position="192"/>
        <end position="217"/>
    </location>
</feature>
<dbReference type="SUPFAM" id="SSF81343">
    <property type="entry name" value="Fumarate reductase respiratory complex transmembrane subunits"/>
    <property type="match status" value="1"/>
</dbReference>
<evidence type="ECO:0000313" key="2">
    <source>
        <dbReference type="EMBL" id="PZO20189.1"/>
    </source>
</evidence>
<dbReference type="EMBL" id="QBMC01000033">
    <property type="protein sequence ID" value="PZO20189.1"/>
    <property type="molecule type" value="Genomic_DNA"/>
</dbReference>
<dbReference type="InterPro" id="IPR034804">
    <property type="entry name" value="SQR/QFR_C/D"/>
</dbReference>
<dbReference type="GO" id="GO:0016020">
    <property type="term" value="C:membrane"/>
    <property type="evidence" value="ECO:0007669"/>
    <property type="project" value="InterPro"/>
</dbReference>
<keyword evidence="1" id="KW-0812">Transmembrane</keyword>